<evidence type="ECO:0000313" key="1">
    <source>
        <dbReference type="EMBL" id="MBT2187527.1"/>
    </source>
</evidence>
<accession>A0A9X1IRN3</accession>
<dbReference type="GO" id="GO:0015774">
    <property type="term" value="P:polysaccharide transport"/>
    <property type="evidence" value="ECO:0007669"/>
    <property type="project" value="InterPro"/>
</dbReference>
<dbReference type="InterPro" id="IPR007833">
    <property type="entry name" value="Capsule_polysaccharide_synth"/>
</dbReference>
<organism evidence="1 2">
    <name type="scientific">Sphingobium nicotianae</name>
    <dbReference type="NCBI Taxonomy" id="2782607"/>
    <lineage>
        <taxon>Bacteria</taxon>
        <taxon>Pseudomonadati</taxon>
        <taxon>Pseudomonadota</taxon>
        <taxon>Alphaproteobacteria</taxon>
        <taxon>Sphingomonadales</taxon>
        <taxon>Sphingomonadaceae</taxon>
        <taxon>Sphingobium</taxon>
    </lineage>
</organism>
<gene>
    <name evidence="1" type="ORF">KK488_11300</name>
</gene>
<reference evidence="1" key="1">
    <citation type="submission" date="2021-05" db="EMBL/GenBank/DDBJ databases">
        <title>Genome of Sphingobium sp. strain.</title>
        <authorList>
            <person name="Fan R."/>
        </authorList>
    </citation>
    <scope>NUCLEOTIDE SEQUENCE</scope>
    <source>
        <strain evidence="1">H33</strain>
    </source>
</reference>
<keyword evidence="2" id="KW-1185">Reference proteome</keyword>
<dbReference type="AlphaFoldDB" id="A0A9X1IRN3"/>
<dbReference type="CDD" id="cd16441">
    <property type="entry name" value="beta_Kdo_transferase_KpsS"/>
    <property type="match status" value="1"/>
</dbReference>
<comment type="caution">
    <text evidence="1">The sequence shown here is derived from an EMBL/GenBank/DDBJ whole genome shotgun (WGS) entry which is preliminary data.</text>
</comment>
<evidence type="ECO:0000313" key="2">
    <source>
        <dbReference type="Proteomes" id="UP001138757"/>
    </source>
</evidence>
<name>A0A9X1IRN3_9SPHN</name>
<dbReference type="GO" id="GO:0000271">
    <property type="term" value="P:polysaccharide biosynthetic process"/>
    <property type="evidence" value="ECO:0007669"/>
    <property type="project" value="InterPro"/>
</dbReference>
<dbReference type="Proteomes" id="UP001138757">
    <property type="component" value="Unassembled WGS sequence"/>
</dbReference>
<dbReference type="EMBL" id="JAHGAW010000007">
    <property type="protein sequence ID" value="MBT2187527.1"/>
    <property type="molecule type" value="Genomic_DNA"/>
</dbReference>
<sequence>MKFQPIAHRNFLFLQGPPGPFFWQLAERLRTLECGIFRINLNGGDAADWLGDATDYRGSRKRWTLFIDRFLNDNAITDVVLFGDCRPLHMAAHRMAQLRKIDVHVFEEGYIRPDWLTLEPSGVNGNSSLSRDPDWYLEEAKLLPPLPDRPPITASFNRRARDAWRYYSRTWLSRPLYPFYRSHRKGSVVMEGFAWLHKFTQEKKEAAHVERVLSILHETPYFLFPLQLSTDFQIREHSPFTDMEEAFEYVLYSFARRAPTNTRLLVKEHPLDARFVNWNARVERLARRAGVADRVMRISGGDIAQLTDGARGMVTVNSTSATLALTAGIPTMALGKAIYNISGLTYQGRLDDFWTRGQPPKPAVFDAFRRVLYDRCLIYGGLASETATTILVESAMERLVGDRVSRWASTLVAAE</sequence>
<proteinExistence type="predicted"/>
<dbReference type="Pfam" id="PF05159">
    <property type="entry name" value="Capsule_synth"/>
    <property type="match status" value="1"/>
</dbReference>
<protein>
    <submittedName>
        <fullName evidence="1">Capsular biosynthesis protein</fullName>
    </submittedName>
</protein>